<protein>
    <recommendedName>
        <fullName evidence="2">Peptidase M13 N-terminal domain-containing protein</fullName>
    </recommendedName>
</protein>
<dbReference type="InterPro" id="IPR042089">
    <property type="entry name" value="Peptidase_M13_dom_2"/>
</dbReference>
<dbReference type="EnsemblMetazoa" id="ISCW011588-RA">
    <property type="protein sequence ID" value="ISCW011588-PA"/>
    <property type="gene ID" value="ISCW011588"/>
</dbReference>
<organism>
    <name type="scientific">Ixodes scapularis</name>
    <name type="common">Black-legged tick</name>
    <name type="synonym">Deer tick</name>
    <dbReference type="NCBI Taxonomy" id="6945"/>
    <lineage>
        <taxon>Eukaryota</taxon>
        <taxon>Metazoa</taxon>
        <taxon>Ecdysozoa</taxon>
        <taxon>Arthropoda</taxon>
        <taxon>Chelicerata</taxon>
        <taxon>Arachnida</taxon>
        <taxon>Acari</taxon>
        <taxon>Parasitiformes</taxon>
        <taxon>Ixodida</taxon>
        <taxon>Ixodoidea</taxon>
        <taxon>Ixodidae</taxon>
        <taxon>Ixodinae</taxon>
        <taxon>Ixodes</taxon>
    </lineage>
</organism>
<dbReference type="VEuPathDB" id="VectorBase:ISCI011588"/>
<proteinExistence type="inferred from homology"/>
<dbReference type="Gene3D" id="1.10.1380.10">
    <property type="entry name" value="Neutral endopeptidase , domain2"/>
    <property type="match status" value="1"/>
</dbReference>
<reference evidence="3 5" key="1">
    <citation type="submission" date="2008-03" db="EMBL/GenBank/DDBJ databases">
        <title>Annotation of Ixodes scapularis.</title>
        <authorList>
            <consortium name="Ixodes scapularis Genome Project Consortium"/>
            <person name="Caler E."/>
            <person name="Hannick L.I."/>
            <person name="Bidwell S."/>
            <person name="Joardar V."/>
            <person name="Thiagarajan M."/>
            <person name="Amedeo P."/>
            <person name="Galinsky K.J."/>
            <person name="Schobel S."/>
            <person name="Inman J."/>
            <person name="Hostetler J."/>
            <person name="Miller J."/>
            <person name="Hammond M."/>
            <person name="Megy K."/>
            <person name="Lawson D."/>
            <person name="Kodira C."/>
            <person name="Sutton G."/>
            <person name="Meyer J."/>
            <person name="Hill C.A."/>
            <person name="Birren B."/>
            <person name="Nene V."/>
            <person name="Collins F."/>
            <person name="Alarcon-Chaidez F."/>
            <person name="Wikel S."/>
            <person name="Strausberg R."/>
        </authorList>
    </citation>
    <scope>NUCLEOTIDE SEQUENCE [LARGE SCALE GENOMIC DNA]</scope>
    <source>
        <strain evidence="5">Wikel</strain>
        <strain evidence="3">Wikel colony</strain>
    </source>
</reference>
<dbReference type="InParanoid" id="B7Q840"/>
<dbReference type="Gene3D" id="3.40.390.10">
    <property type="entry name" value="Collagenase (Catalytic Domain)"/>
    <property type="match status" value="1"/>
</dbReference>
<feature type="domain" description="Peptidase M13 N-terminal" evidence="2">
    <location>
        <begin position="77"/>
        <end position="371"/>
    </location>
</feature>
<dbReference type="Pfam" id="PF05649">
    <property type="entry name" value="Peptidase_M13_N"/>
    <property type="match status" value="1"/>
</dbReference>
<dbReference type="EMBL" id="ABJB010362406">
    <property type="status" value="NOT_ANNOTATED_CDS"/>
    <property type="molecule type" value="Genomic_DNA"/>
</dbReference>
<evidence type="ECO:0000313" key="5">
    <source>
        <dbReference type="Proteomes" id="UP000001555"/>
    </source>
</evidence>
<dbReference type="PROSITE" id="PS51885">
    <property type="entry name" value="NEPRILYSIN"/>
    <property type="match status" value="1"/>
</dbReference>
<gene>
    <name evidence="3" type="ORF">IscW_ISCW011588</name>
</gene>
<dbReference type="GO" id="GO:0016485">
    <property type="term" value="P:protein processing"/>
    <property type="evidence" value="ECO:0000318"/>
    <property type="project" value="GO_Central"/>
</dbReference>
<evidence type="ECO:0000256" key="1">
    <source>
        <dbReference type="ARBA" id="ARBA00007357"/>
    </source>
</evidence>
<reference evidence="4" key="2">
    <citation type="submission" date="2020-05" db="UniProtKB">
        <authorList>
            <consortium name="EnsemblMetazoa"/>
        </authorList>
    </citation>
    <scope>IDENTIFICATION</scope>
    <source>
        <strain evidence="4">wikel</strain>
    </source>
</reference>
<dbReference type="HOGENOM" id="CLU_436336_0_0_1"/>
<dbReference type="EMBL" id="DS880200">
    <property type="protein sequence ID" value="EEC15012.1"/>
    <property type="molecule type" value="Genomic_DNA"/>
</dbReference>
<dbReference type="SUPFAM" id="SSF55486">
    <property type="entry name" value="Metalloproteases ('zincins'), catalytic domain"/>
    <property type="match status" value="1"/>
</dbReference>
<dbReference type="AlphaFoldDB" id="B7Q840"/>
<dbReference type="PaxDb" id="6945-B7Q840"/>
<evidence type="ECO:0000259" key="2">
    <source>
        <dbReference type="Pfam" id="PF05649"/>
    </source>
</evidence>
<dbReference type="InterPro" id="IPR024079">
    <property type="entry name" value="MetalloPept_cat_dom_sf"/>
</dbReference>
<dbReference type="InterPro" id="IPR008753">
    <property type="entry name" value="Peptidase_M13_N"/>
</dbReference>
<evidence type="ECO:0000313" key="4">
    <source>
        <dbReference type="EnsemblMetazoa" id="ISCW011588-PA"/>
    </source>
</evidence>
<keyword evidence="5" id="KW-1185">Reference proteome</keyword>
<evidence type="ECO:0000313" key="3">
    <source>
        <dbReference type="EMBL" id="EEC15012.1"/>
    </source>
</evidence>
<name>B7Q840_IXOSC</name>
<dbReference type="GO" id="GO:0005886">
    <property type="term" value="C:plasma membrane"/>
    <property type="evidence" value="ECO:0000318"/>
    <property type="project" value="GO_Central"/>
</dbReference>
<sequence>MLPVNKRLCFVALFLVFLFVAITVPIYALVTQFRTIPSSAHRPDDASLYYGEKACSSKMCKQSKAFLLDSANKNADPCKDFYAYVCGRWTGKVKDTLNYNEDLFADYILRIHAKLEEGPVEGLATRAERAMISGYKSCLEFMKREDFSLTKITGMLKLDPKTWTKLKKLEDVVLQFMVLSFVHGLNLLVRFELSDGVISMLTGQTLTALFGLKTREVINTTLHDLGESDASSIRGAMAVEETLNAMAKRLENGTSEESPVSKMPAKWKETLLGEFRKSTAESIVSSKIRMHKADAFFFMLNALYKEPLAVVQLYTLVCLVGHFVKLNYDRQRLFKESAHDVQLYCLKAVGPAFPEVLPEWITKNLQHPNASIEAERMSLIIIDIATSKSSSAWRFQLQYDDIAPLQFHVFGSKNLVWYVSEDVPDVKKDDFVEMTAWAMRNANKRFVASTLPQWRWQLSDCTLLRKNRIVVPTSCLGEQFLQLDTEELSINYGTLGVQFASSLLRWAIEDGTRGPLLSLKGPKLAQVGLCVDDIDSQLVLNMTAVEKTKSAVALWAVRVAHEYIETGDKDAEGVQSWLFFMRLCRSLCWKKGEPARWSLVACNLATLASSGFDRAFNCSRKRPSSCN</sequence>
<dbReference type="GO" id="GO:0004222">
    <property type="term" value="F:metalloendopeptidase activity"/>
    <property type="evidence" value="ECO:0000318"/>
    <property type="project" value="GO_Central"/>
</dbReference>
<dbReference type="InterPro" id="IPR000718">
    <property type="entry name" value="Peptidase_M13"/>
</dbReference>
<dbReference type="PANTHER" id="PTHR11733:SF229">
    <property type="entry name" value="NEPRILYSIN-2-LIKE PROTEIN"/>
    <property type="match status" value="1"/>
</dbReference>
<comment type="similarity">
    <text evidence="1">Belongs to the peptidase M13 family.</text>
</comment>
<accession>B7Q840</accession>
<dbReference type="Proteomes" id="UP000001555">
    <property type="component" value="Unassembled WGS sequence"/>
</dbReference>
<dbReference type="PANTHER" id="PTHR11733">
    <property type="entry name" value="ZINC METALLOPROTEASE FAMILY M13 NEPRILYSIN-RELATED"/>
    <property type="match status" value="1"/>
</dbReference>
<dbReference type="VEuPathDB" id="VectorBase:ISCW011588"/>